<dbReference type="PANTHER" id="PTHR44688:SF16">
    <property type="entry name" value="DNA-BINDING TRANSCRIPTIONAL ACTIVATOR DEVR_DOSR"/>
    <property type="match status" value="1"/>
</dbReference>
<dbReference type="InterPro" id="IPR001789">
    <property type="entry name" value="Sig_transdc_resp-reg_receiver"/>
</dbReference>
<dbReference type="RefSeq" id="WP_169495493.1">
    <property type="nucleotide sequence ID" value="NZ_JABBGM010000030.1"/>
</dbReference>
<comment type="caution">
    <text evidence="7">The sequence shown here is derived from an EMBL/GenBank/DDBJ whole genome shotgun (WGS) entry which is preliminary data.</text>
</comment>
<comment type="caution">
    <text evidence="4">Lacks conserved residue(s) required for the propagation of feature annotation.</text>
</comment>
<dbReference type="PROSITE" id="PS50043">
    <property type="entry name" value="HTH_LUXR_2"/>
    <property type="match status" value="1"/>
</dbReference>
<gene>
    <name evidence="7" type="ORF">HHL27_21945</name>
</gene>
<dbReference type="GO" id="GO:0006355">
    <property type="term" value="P:regulation of DNA-templated transcription"/>
    <property type="evidence" value="ECO:0007669"/>
    <property type="project" value="InterPro"/>
</dbReference>
<keyword evidence="3" id="KW-0804">Transcription</keyword>
<dbReference type="PANTHER" id="PTHR44688">
    <property type="entry name" value="DNA-BINDING TRANSCRIPTIONAL ACTIVATOR DEVR_DOSR"/>
    <property type="match status" value="1"/>
</dbReference>
<protein>
    <submittedName>
        <fullName evidence="7">Helix-turn-helix transcriptional regulator</fullName>
    </submittedName>
</protein>
<evidence type="ECO:0000256" key="2">
    <source>
        <dbReference type="ARBA" id="ARBA00023125"/>
    </source>
</evidence>
<dbReference type="InterPro" id="IPR000792">
    <property type="entry name" value="Tscrpt_reg_LuxR_C"/>
</dbReference>
<reference evidence="7 8" key="1">
    <citation type="submission" date="2020-04" db="EMBL/GenBank/DDBJ databases">
        <title>Novosphingobium sp. TW-4 isolated from soil.</title>
        <authorList>
            <person name="Dahal R.H."/>
            <person name="Chaudhary D.K."/>
        </authorList>
    </citation>
    <scope>NUCLEOTIDE SEQUENCE [LARGE SCALE GENOMIC DNA]</scope>
    <source>
        <strain evidence="7 8">TW-4</strain>
    </source>
</reference>
<dbReference type="GO" id="GO:0000160">
    <property type="term" value="P:phosphorelay signal transduction system"/>
    <property type="evidence" value="ECO:0007669"/>
    <property type="project" value="InterPro"/>
</dbReference>
<dbReference type="PROSITE" id="PS50110">
    <property type="entry name" value="RESPONSE_REGULATORY"/>
    <property type="match status" value="1"/>
</dbReference>
<organism evidence="7 8">
    <name type="scientific">Novosphingobium olei</name>
    <dbReference type="NCBI Taxonomy" id="2728851"/>
    <lineage>
        <taxon>Bacteria</taxon>
        <taxon>Pseudomonadati</taxon>
        <taxon>Pseudomonadota</taxon>
        <taxon>Alphaproteobacteria</taxon>
        <taxon>Sphingomonadales</taxon>
        <taxon>Sphingomonadaceae</taxon>
        <taxon>Novosphingobium</taxon>
    </lineage>
</organism>
<evidence type="ECO:0000256" key="4">
    <source>
        <dbReference type="PROSITE-ProRule" id="PRU00169"/>
    </source>
</evidence>
<evidence type="ECO:0000256" key="3">
    <source>
        <dbReference type="ARBA" id="ARBA00023163"/>
    </source>
</evidence>
<dbReference type="Pfam" id="PF00196">
    <property type="entry name" value="GerE"/>
    <property type="match status" value="1"/>
</dbReference>
<evidence type="ECO:0000259" key="6">
    <source>
        <dbReference type="PROSITE" id="PS50110"/>
    </source>
</evidence>
<dbReference type="SMART" id="SM00421">
    <property type="entry name" value="HTH_LUXR"/>
    <property type="match status" value="1"/>
</dbReference>
<dbReference type="Gene3D" id="3.40.50.2300">
    <property type="match status" value="1"/>
</dbReference>
<dbReference type="InterPro" id="IPR036388">
    <property type="entry name" value="WH-like_DNA-bd_sf"/>
</dbReference>
<dbReference type="GO" id="GO:0003677">
    <property type="term" value="F:DNA binding"/>
    <property type="evidence" value="ECO:0007669"/>
    <property type="project" value="UniProtKB-KW"/>
</dbReference>
<evidence type="ECO:0000313" key="7">
    <source>
        <dbReference type="EMBL" id="NML96308.1"/>
    </source>
</evidence>
<proteinExistence type="predicted"/>
<keyword evidence="8" id="KW-1185">Reference proteome</keyword>
<name>A0A7Y0GCJ9_9SPHN</name>
<dbReference type="EMBL" id="JABBGM010000030">
    <property type="protein sequence ID" value="NML96308.1"/>
    <property type="molecule type" value="Genomic_DNA"/>
</dbReference>
<dbReference type="Proteomes" id="UP000583556">
    <property type="component" value="Unassembled WGS sequence"/>
</dbReference>
<evidence type="ECO:0000313" key="8">
    <source>
        <dbReference type="Proteomes" id="UP000583556"/>
    </source>
</evidence>
<keyword evidence="1" id="KW-0805">Transcription regulation</keyword>
<sequence>MEHSTATSDCVTLAMAPYAPAEPIHSQKSYDLAQNSRIHIISDDASTRASIFRILTSCSYTCEIYASIDELIVYRPSGGIALVVETTIGQFSIAKMRLREAGLALGAVACSENPSVAAVVAAMKAGAIDYLTLPIEPDAARIIISHVIDDHVDRLVDFVAAAKAASKIASLSTRERQVLELVSMGGSNKEVARDLEISPRTVEIHRMKMMGKLGATNLADAVRMWLLARQA</sequence>
<evidence type="ECO:0000259" key="5">
    <source>
        <dbReference type="PROSITE" id="PS50043"/>
    </source>
</evidence>
<dbReference type="CDD" id="cd06170">
    <property type="entry name" value="LuxR_C_like"/>
    <property type="match status" value="1"/>
</dbReference>
<dbReference type="PRINTS" id="PR00038">
    <property type="entry name" value="HTHLUXR"/>
</dbReference>
<dbReference type="SUPFAM" id="SSF52172">
    <property type="entry name" value="CheY-like"/>
    <property type="match status" value="1"/>
</dbReference>
<dbReference type="Gene3D" id="1.10.10.10">
    <property type="entry name" value="Winged helix-like DNA-binding domain superfamily/Winged helix DNA-binding domain"/>
    <property type="match status" value="1"/>
</dbReference>
<feature type="domain" description="Response regulatory" evidence="6">
    <location>
        <begin position="37"/>
        <end position="148"/>
    </location>
</feature>
<dbReference type="InterPro" id="IPR016032">
    <property type="entry name" value="Sig_transdc_resp-reg_C-effctor"/>
</dbReference>
<dbReference type="SUPFAM" id="SSF46894">
    <property type="entry name" value="C-terminal effector domain of the bipartite response regulators"/>
    <property type="match status" value="1"/>
</dbReference>
<accession>A0A7Y0GCJ9</accession>
<evidence type="ECO:0000256" key="1">
    <source>
        <dbReference type="ARBA" id="ARBA00023015"/>
    </source>
</evidence>
<dbReference type="InterPro" id="IPR011006">
    <property type="entry name" value="CheY-like_superfamily"/>
</dbReference>
<keyword evidence="2" id="KW-0238">DNA-binding</keyword>
<feature type="domain" description="HTH luxR-type" evidence="5">
    <location>
        <begin position="164"/>
        <end position="229"/>
    </location>
</feature>
<dbReference type="AlphaFoldDB" id="A0A7Y0GCJ9"/>